<dbReference type="AlphaFoldDB" id="A0AAJ4XPK7"/>
<reference evidence="1" key="1">
    <citation type="submission" date="2023-10" db="EMBL/GenBank/DDBJ databases">
        <authorList>
            <person name="Guldener U."/>
        </authorList>
    </citation>
    <scope>NUCLEOTIDE SEQUENCE</scope>
    <source>
        <strain evidence="1">Mp4</strain>
    </source>
</reference>
<name>A0AAJ4XPK7_9BASI</name>
<evidence type="ECO:0000313" key="2">
    <source>
        <dbReference type="Proteomes" id="UP001294444"/>
    </source>
</evidence>
<organism evidence="1 2">
    <name type="scientific">Melanopsichium pennsylvanicum</name>
    <dbReference type="NCBI Taxonomy" id="63383"/>
    <lineage>
        <taxon>Eukaryota</taxon>
        <taxon>Fungi</taxon>
        <taxon>Dikarya</taxon>
        <taxon>Basidiomycota</taxon>
        <taxon>Ustilaginomycotina</taxon>
        <taxon>Ustilaginomycetes</taxon>
        <taxon>Ustilaginales</taxon>
        <taxon>Ustilaginaceae</taxon>
        <taxon>Melanopsichium</taxon>
    </lineage>
</organism>
<sequence length="130" mass="14528">MAFKRVQCSFDATRGNAMAICNTCTWYSLGSTRPASQVQSSNEYCFVVLLSAREPALKMKHCIRSWNLPHKAARIANSIIHLTLGWFSKIDARITAVPQQRVSFSSSADDDDTSETVQFSRLLVRLLGDL</sequence>
<dbReference type="Proteomes" id="UP001294444">
    <property type="component" value="Unassembled WGS sequence"/>
</dbReference>
<protein>
    <submittedName>
        <fullName evidence="1">Uncharacterized protein</fullName>
    </submittedName>
</protein>
<proteinExistence type="predicted"/>
<gene>
    <name evidence="1" type="ORF">MEPE_04266</name>
</gene>
<dbReference type="EMBL" id="OAPG01000010">
    <property type="protein sequence ID" value="SNX85557.1"/>
    <property type="molecule type" value="Genomic_DNA"/>
</dbReference>
<accession>A0AAJ4XPK7</accession>
<evidence type="ECO:0000313" key="1">
    <source>
        <dbReference type="EMBL" id="SNX85557.1"/>
    </source>
</evidence>
<keyword evidence="2" id="KW-1185">Reference proteome</keyword>
<comment type="caution">
    <text evidence="1">The sequence shown here is derived from an EMBL/GenBank/DDBJ whole genome shotgun (WGS) entry which is preliminary data.</text>
</comment>